<name>A0A8G2CHD0_ACIRU</name>
<dbReference type="GO" id="GO:0006355">
    <property type="term" value="P:regulation of DNA-templated transcription"/>
    <property type="evidence" value="ECO:0007669"/>
    <property type="project" value="InterPro"/>
</dbReference>
<dbReference type="Pfam" id="PF02782">
    <property type="entry name" value="FGGY_C"/>
    <property type="match status" value="1"/>
</dbReference>
<dbReference type="AlphaFoldDB" id="A0A8G2CHD0"/>
<evidence type="ECO:0000256" key="1">
    <source>
        <dbReference type="ARBA" id="ARBA00009156"/>
    </source>
</evidence>
<dbReference type="PROSITE" id="PS50045">
    <property type="entry name" value="SIGMA54_INTERACT_4"/>
    <property type="match status" value="1"/>
</dbReference>
<evidence type="ECO:0000313" key="7">
    <source>
        <dbReference type="Proteomes" id="UP000186308"/>
    </source>
</evidence>
<dbReference type="GO" id="GO:0005524">
    <property type="term" value="F:ATP binding"/>
    <property type="evidence" value="ECO:0007669"/>
    <property type="project" value="InterPro"/>
</dbReference>
<evidence type="ECO:0000256" key="4">
    <source>
        <dbReference type="RuleBase" id="RU003733"/>
    </source>
</evidence>
<feature type="domain" description="Sigma-54 factor interaction" evidence="5">
    <location>
        <begin position="262"/>
        <end position="431"/>
    </location>
</feature>
<dbReference type="EMBL" id="FTNE01000001">
    <property type="protein sequence ID" value="SIQ03852.1"/>
    <property type="molecule type" value="Genomic_DNA"/>
</dbReference>
<dbReference type="PROSITE" id="PS00445">
    <property type="entry name" value="FGGY_KINASES_2"/>
    <property type="match status" value="1"/>
</dbReference>
<dbReference type="InterPro" id="IPR050406">
    <property type="entry name" value="FGGY_Carb_Kinase"/>
</dbReference>
<dbReference type="GO" id="GO:0016301">
    <property type="term" value="F:kinase activity"/>
    <property type="evidence" value="ECO:0007669"/>
    <property type="project" value="UniProtKB-KW"/>
</dbReference>
<keyword evidence="2 4" id="KW-0808">Transferase</keyword>
<dbReference type="RefSeq" id="WP_029313850.1">
    <property type="nucleotide sequence ID" value="NZ_FTNE01000001.1"/>
</dbReference>
<comment type="caution">
    <text evidence="6">The sequence shown here is derived from an EMBL/GenBank/DDBJ whole genome shotgun (WGS) entry which is preliminary data.</text>
</comment>
<reference evidence="6 7" key="1">
    <citation type="submission" date="2017-01" db="EMBL/GenBank/DDBJ databases">
        <authorList>
            <person name="Varghese N."/>
            <person name="Submissions S."/>
        </authorList>
    </citation>
    <scope>NUCLEOTIDE SEQUENCE [LARGE SCALE GENOMIC DNA]</scope>
    <source>
        <strain evidence="6 7">ATCC 35905</strain>
    </source>
</reference>
<dbReference type="InterPro" id="IPR000577">
    <property type="entry name" value="Carb_kinase_FGGY"/>
</dbReference>
<accession>A0A8G2CHD0</accession>
<evidence type="ECO:0000256" key="2">
    <source>
        <dbReference type="ARBA" id="ARBA00022679"/>
    </source>
</evidence>
<gene>
    <name evidence="6" type="ORF">SAMN05421828_10141</name>
</gene>
<dbReference type="GO" id="GO:0005975">
    <property type="term" value="P:carbohydrate metabolic process"/>
    <property type="evidence" value="ECO:0007669"/>
    <property type="project" value="InterPro"/>
</dbReference>
<evidence type="ECO:0000259" key="5">
    <source>
        <dbReference type="PROSITE" id="PS50045"/>
    </source>
</evidence>
<sequence>MDAVIGLDCSTSAVKAVAFDARGVVLAEGRAALAFRALGDNRFEQDPGDWWRAACTALRALVAAAHGVRFIGIAIANQRETIAPLDESFRPTRPAILWLDGRAADDAAAMASRFGRETLHRITGKIPDPNPALYKLAWMRRVEPATLDASRYFAEVHGYLAQRLTGRFATSTASADPLGVFDLAAGEYAHELLASIGLRADQFAEPLPPGSVIGALHAQAAAETGLPEGLMVAAGGGDGQAAGVAVGLDAPGRAYLNLGTAIVSGVHSRAYRIGTAFRTMISAGGPGYVFETSLRSGTLLCDWLARDLFGDPAALTTLEAAAAALPPGADGVFVLPYFLGVMTPHWDSAARGAILGLAPHHGRAHLLRALFEGIAHEQADVTARIVAATGLAVTEIVAIGGGSRSDLWCQIIADVMDMPVLRSASAEASALGAAMAAAVAAGWFADFADAATAMAGPITARFDPDPPRVAAYAARAAEYRTIYPRLAGFPAVP</sequence>
<comment type="similarity">
    <text evidence="1 4">Belongs to the FGGY kinase family.</text>
</comment>
<dbReference type="Proteomes" id="UP000186308">
    <property type="component" value="Unassembled WGS sequence"/>
</dbReference>
<dbReference type="SUPFAM" id="SSF53067">
    <property type="entry name" value="Actin-like ATPase domain"/>
    <property type="match status" value="2"/>
</dbReference>
<keyword evidence="7" id="KW-1185">Reference proteome</keyword>
<protein>
    <submittedName>
        <fullName evidence="6">Xylulokinase</fullName>
    </submittedName>
</protein>
<dbReference type="PANTHER" id="PTHR43095:SF5">
    <property type="entry name" value="XYLULOSE KINASE"/>
    <property type="match status" value="1"/>
</dbReference>
<dbReference type="OrthoDB" id="9805576at2"/>
<organism evidence="6 7">
    <name type="scientific">Acidiphilium rubrum</name>
    <dbReference type="NCBI Taxonomy" id="526"/>
    <lineage>
        <taxon>Bacteria</taxon>
        <taxon>Pseudomonadati</taxon>
        <taxon>Pseudomonadota</taxon>
        <taxon>Alphaproteobacteria</taxon>
        <taxon>Acetobacterales</taxon>
        <taxon>Acidocellaceae</taxon>
        <taxon>Acidiphilium</taxon>
    </lineage>
</organism>
<dbReference type="GO" id="GO:0016773">
    <property type="term" value="F:phosphotransferase activity, alcohol group as acceptor"/>
    <property type="evidence" value="ECO:0007669"/>
    <property type="project" value="InterPro"/>
</dbReference>
<dbReference type="Gene3D" id="3.30.420.40">
    <property type="match status" value="2"/>
</dbReference>
<dbReference type="PIRSF" id="PIRSF000538">
    <property type="entry name" value="GlpK"/>
    <property type="match status" value="1"/>
</dbReference>
<dbReference type="InterPro" id="IPR043129">
    <property type="entry name" value="ATPase_NBD"/>
</dbReference>
<dbReference type="InterPro" id="IPR018484">
    <property type="entry name" value="FGGY_N"/>
</dbReference>
<evidence type="ECO:0000256" key="3">
    <source>
        <dbReference type="ARBA" id="ARBA00022777"/>
    </source>
</evidence>
<dbReference type="InterPro" id="IPR018485">
    <property type="entry name" value="FGGY_C"/>
</dbReference>
<dbReference type="InterPro" id="IPR018483">
    <property type="entry name" value="Carb_kinase_FGGY_CS"/>
</dbReference>
<dbReference type="InterPro" id="IPR002078">
    <property type="entry name" value="Sigma_54_int"/>
</dbReference>
<proteinExistence type="inferred from homology"/>
<dbReference type="Pfam" id="PF00370">
    <property type="entry name" value="FGGY_N"/>
    <property type="match status" value="1"/>
</dbReference>
<dbReference type="PANTHER" id="PTHR43095">
    <property type="entry name" value="SUGAR KINASE"/>
    <property type="match status" value="1"/>
</dbReference>
<evidence type="ECO:0000313" key="6">
    <source>
        <dbReference type="EMBL" id="SIQ03852.1"/>
    </source>
</evidence>
<keyword evidence="3 4" id="KW-0418">Kinase</keyword>